<feature type="domain" description="PPIase FKBP-type" evidence="3">
    <location>
        <begin position="165"/>
        <end position="252"/>
    </location>
</feature>
<name>A0AAE0KX32_9CHLO</name>
<accession>A0AAE0KX32</accession>
<dbReference type="AlphaFoldDB" id="A0AAE0KX32"/>
<feature type="region of interest" description="Disordered" evidence="2">
    <location>
        <begin position="1"/>
        <end position="28"/>
    </location>
</feature>
<sequence>MSLVSNTSTWTSLLKGSRRDVPPAGQDSTLKALRNRSSLKIVNEAGDCKPPSGKTSRRAAMGMSAFLMMYKAIPGESLADVLSLESSEEQLPSTSLASELTLQEQQLLEFNQRIAKLNNAPDDYPSFVRNGYDVRVLTSPGYVETDSGLIYKDFGIGEGENPVDGQEIVFNYTAYNESGGTIDSTYNKGRPAETRLGIKGMIPGFEEGLKSMKPGGKRRIVVPPELGPPVGPSTFFSARQFEVFDVELLAIKNCRIESFAIFTSRVVCE</sequence>
<dbReference type="InterPro" id="IPR046357">
    <property type="entry name" value="PPIase_dom_sf"/>
</dbReference>
<protein>
    <recommendedName>
        <fullName evidence="1">peptidylprolyl isomerase</fullName>
        <ecNumber evidence="1">5.2.1.8</ecNumber>
    </recommendedName>
</protein>
<dbReference type="InterPro" id="IPR044239">
    <property type="entry name" value="FKBP20-2-like"/>
</dbReference>
<gene>
    <name evidence="4" type="ORF">CYMTET_27547</name>
</gene>
<comment type="catalytic activity">
    <reaction evidence="1">
        <text>[protein]-peptidylproline (omega=180) = [protein]-peptidylproline (omega=0)</text>
        <dbReference type="Rhea" id="RHEA:16237"/>
        <dbReference type="Rhea" id="RHEA-COMP:10747"/>
        <dbReference type="Rhea" id="RHEA-COMP:10748"/>
        <dbReference type="ChEBI" id="CHEBI:83833"/>
        <dbReference type="ChEBI" id="CHEBI:83834"/>
        <dbReference type="EC" id="5.2.1.8"/>
    </reaction>
</comment>
<dbReference type="Proteomes" id="UP001190700">
    <property type="component" value="Unassembled WGS sequence"/>
</dbReference>
<dbReference type="Pfam" id="PF00254">
    <property type="entry name" value="FKBP_C"/>
    <property type="match status" value="1"/>
</dbReference>
<dbReference type="EC" id="5.2.1.8" evidence="1"/>
<dbReference type="PROSITE" id="PS50059">
    <property type="entry name" value="FKBP_PPIASE"/>
    <property type="match status" value="1"/>
</dbReference>
<dbReference type="PANTHER" id="PTHR47414">
    <property type="entry name" value="PEPTIDYL-PROLYL CIS-TRANS ISOMERASE FKBP20-2, CHLOROPLASTIC"/>
    <property type="match status" value="1"/>
</dbReference>
<keyword evidence="1" id="KW-0413">Isomerase</keyword>
<evidence type="ECO:0000313" key="5">
    <source>
        <dbReference type="Proteomes" id="UP001190700"/>
    </source>
</evidence>
<evidence type="ECO:0000256" key="2">
    <source>
        <dbReference type="SAM" id="MobiDB-lite"/>
    </source>
</evidence>
<keyword evidence="5" id="KW-1185">Reference proteome</keyword>
<dbReference type="Gene3D" id="3.10.50.40">
    <property type="match status" value="1"/>
</dbReference>
<comment type="caution">
    <text evidence="4">The sequence shown here is derived from an EMBL/GenBank/DDBJ whole genome shotgun (WGS) entry which is preliminary data.</text>
</comment>
<dbReference type="GO" id="GO:0003755">
    <property type="term" value="F:peptidyl-prolyl cis-trans isomerase activity"/>
    <property type="evidence" value="ECO:0007669"/>
    <property type="project" value="UniProtKB-KW"/>
</dbReference>
<dbReference type="InterPro" id="IPR001179">
    <property type="entry name" value="PPIase_FKBP_dom"/>
</dbReference>
<evidence type="ECO:0000256" key="1">
    <source>
        <dbReference type="PROSITE-ProRule" id="PRU00277"/>
    </source>
</evidence>
<evidence type="ECO:0000313" key="4">
    <source>
        <dbReference type="EMBL" id="KAK3263660.1"/>
    </source>
</evidence>
<proteinExistence type="predicted"/>
<feature type="compositionally biased region" description="Polar residues" evidence="2">
    <location>
        <begin position="1"/>
        <end position="14"/>
    </location>
</feature>
<dbReference type="SUPFAM" id="SSF54534">
    <property type="entry name" value="FKBP-like"/>
    <property type="match status" value="1"/>
</dbReference>
<dbReference type="PANTHER" id="PTHR47414:SF1">
    <property type="entry name" value="PEPTIDYL-PROLYL CIS-TRANS ISOMERASE FKBP20-2, CHLOROPLASTIC"/>
    <property type="match status" value="1"/>
</dbReference>
<organism evidence="4 5">
    <name type="scientific">Cymbomonas tetramitiformis</name>
    <dbReference type="NCBI Taxonomy" id="36881"/>
    <lineage>
        <taxon>Eukaryota</taxon>
        <taxon>Viridiplantae</taxon>
        <taxon>Chlorophyta</taxon>
        <taxon>Pyramimonadophyceae</taxon>
        <taxon>Pyramimonadales</taxon>
        <taxon>Pyramimonadaceae</taxon>
        <taxon>Cymbomonas</taxon>
    </lineage>
</organism>
<reference evidence="4 5" key="1">
    <citation type="journal article" date="2015" name="Genome Biol. Evol.">
        <title>Comparative Genomics of a Bacterivorous Green Alga Reveals Evolutionary Causalities and Consequences of Phago-Mixotrophic Mode of Nutrition.</title>
        <authorList>
            <person name="Burns J.A."/>
            <person name="Paasch A."/>
            <person name="Narechania A."/>
            <person name="Kim E."/>
        </authorList>
    </citation>
    <scope>NUCLEOTIDE SEQUENCE [LARGE SCALE GENOMIC DNA]</scope>
    <source>
        <strain evidence="4 5">PLY_AMNH</strain>
    </source>
</reference>
<dbReference type="EMBL" id="LGRX02015171">
    <property type="protein sequence ID" value="KAK3263660.1"/>
    <property type="molecule type" value="Genomic_DNA"/>
</dbReference>
<evidence type="ECO:0000259" key="3">
    <source>
        <dbReference type="PROSITE" id="PS50059"/>
    </source>
</evidence>
<keyword evidence="1" id="KW-0697">Rotamase</keyword>